<name>A0A4Y2HGG2_ARAVE</name>
<dbReference type="Proteomes" id="UP000499080">
    <property type="component" value="Unassembled WGS sequence"/>
</dbReference>
<reference evidence="1 2" key="1">
    <citation type="journal article" date="2019" name="Sci. Rep.">
        <title>Orb-weaving spider Araneus ventricosus genome elucidates the spidroin gene catalogue.</title>
        <authorList>
            <person name="Kono N."/>
            <person name="Nakamura H."/>
            <person name="Ohtoshi R."/>
            <person name="Moran D.A.P."/>
            <person name="Shinohara A."/>
            <person name="Yoshida Y."/>
            <person name="Fujiwara M."/>
            <person name="Mori M."/>
            <person name="Tomita M."/>
            <person name="Arakawa K."/>
        </authorList>
    </citation>
    <scope>NUCLEOTIDE SEQUENCE [LARGE SCALE GENOMIC DNA]</scope>
</reference>
<evidence type="ECO:0000313" key="1">
    <source>
        <dbReference type="EMBL" id="GBM64405.1"/>
    </source>
</evidence>
<dbReference type="EMBL" id="BGPR01001926">
    <property type="protein sequence ID" value="GBM64405.1"/>
    <property type="molecule type" value="Genomic_DNA"/>
</dbReference>
<protein>
    <submittedName>
        <fullName evidence="1">Uncharacterized protein</fullName>
    </submittedName>
</protein>
<accession>A0A4Y2HGG2</accession>
<sequence length="214" mass="23891">MITTLNQEIFLTNAKYKSRLIGLFTDKFNAIGISVKKAENYADVLVVKTALMISKTQHNSTVIVGEDIDLLIILIPSNLEIFLHKPGKGKMEQKIYSSSSLEGICKDILFLHAFSGYDGASAVFQKGKSAALKLLQKRLYIYILYKSFISVSHAKIAEKGMQFFLGLYGASRNETSLNDYRYLYFTKAVAKNKAVSLSTLPLTSTAAQEHLFRV</sequence>
<organism evidence="1 2">
    <name type="scientific">Araneus ventricosus</name>
    <name type="common">Orbweaver spider</name>
    <name type="synonym">Epeira ventricosa</name>
    <dbReference type="NCBI Taxonomy" id="182803"/>
    <lineage>
        <taxon>Eukaryota</taxon>
        <taxon>Metazoa</taxon>
        <taxon>Ecdysozoa</taxon>
        <taxon>Arthropoda</taxon>
        <taxon>Chelicerata</taxon>
        <taxon>Arachnida</taxon>
        <taxon>Araneae</taxon>
        <taxon>Araneomorphae</taxon>
        <taxon>Entelegynae</taxon>
        <taxon>Araneoidea</taxon>
        <taxon>Araneidae</taxon>
        <taxon>Araneus</taxon>
    </lineage>
</organism>
<dbReference type="AlphaFoldDB" id="A0A4Y2HGG2"/>
<comment type="caution">
    <text evidence="1">The sequence shown here is derived from an EMBL/GenBank/DDBJ whole genome shotgun (WGS) entry which is preliminary data.</text>
</comment>
<evidence type="ECO:0000313" key="2">
    <source>
        <dbReference type="Proteomes" id="UP000499080"/>
    </source>
</evidence>
<proteinExistence type="predicted"/>
<dbReference type="OrthoDB" id="8195485at2759"/>
<gene>
    <name evidence="1" type="ORF">AVEN_135128_1</name>
</gene>
<keyword evidence="2" id="KW-1185">Reference proteome</keyword>